<feature type="region of interest" description="Disordered" evidence="2">
    <location>
        <begin position="196"/>
        <end position="268"/>
    </location>
</feature>
<name>A0AA35WSX6_GEOBA</name>
<keyword evidence="1" id="KW-0175">Coiled coil</keyword>
<organism evidence="3 4">
    <name type="scientific">Geodia barretti</name>
    <name type="common">Barrett's horny sponge</name>
    <dbReference type="NCBI Taxonomy" id="519541"/>
    <lineage>
        <taxon>Eukaryota</taxon>
        <taxon>Metazoa</taxon>
        <taxon>Porifera</taxon>
        <taxon>Demospongiae</taxon>
        <taxon>Heteroscleromorpha</taxon>
        <taxon>Tetractinellida</taxon>
        <taxon>Astrophorina</taxon>
        <taxon>Geodiidae</taxon>
        <taxon>Geodia</taxon>
    </lineage>
</organism>
<feature type="coiled-coil region" evidence="1">
    <location>
        <begin position="395"/>
        <end position="450"/>
    </location>
</feature>
<dbReference type="AlphaFoldDB" id="A0AA35WSX6"/>
<dbReference type="EMBL" id="CASHTH010002139">
    <property type="protein sequence ID" value="CAI8025332.1"/>
    <property type="molecule type" value="Genomic_DNA"/>
</dbReference>
<reference evidence="3" key="1">
    <citation type="submission" date="2023-03" db="EMBL/GenBank/DDBJ databases">
        <authorList>
            <person name="Steffen K."/>
            <person name="Cardenas P."/>
        </authorList>
    </citation>
    <scope>NUCLEOTIDE SEQUENCE</scope>
</reference>
<feature type="compositionally biased region" description="Basic and acidic residues" evidence="2">
    <location>
        <begin position="292"/>
        <end position="303"/>
    </location>
</feature>
<gene>
    <name evidence="3" type="ORF">GBAR_LOCUS14644</name>
</gene>
<feature type="region of interest" description="Disordered" evidence="2">
    <location>
        <begin position="482"/>
        <end position="511"/>
    </location>
</feature>
<feature type="region of interest" description="Disordered" evidence="2">
    <location>
        <begin position="58"/>
        <end position="93"/>
    </location>
</feature>
<proteinExistence type="predicted"/>
<feature type="non-terminal residue" evidence="3">
    <location>
        <position position="511"/>
    </location>
</feature>
<accession>A0AA35WSX6</accession>
<comment type="caution">
    <text evidence="3">The sequence shown here is derived from an EMBL/GenBank/DDBJ whole genome shotgun (WGS) entry which is preliminary data.</text>
</comment>
<feature type="coiled-coil region" evidence="1">
    <location>
        <begin position="315"/>
        <end position="349"/>
    </location>
</feature>
<feature type="compositionally biased region" description="Polar residues" evidence="2">
    <location>
        <begin position="209"/>
        <end position="224"/>
    </location>
</feature>
<evidence type="ECO:0000313" key="4">
    <source>
        <dbReference type="Proteomes" id="UP001174909"/>
    </source>
</evidence>
<keyword evidence="4" id="KW-1185">Reference proteome</keyword>
<feature type="region of interest" description="Disordered" evidence="2">
    <location>
        <begin position="281"/>
        <end position="304"/>
    </location>
</feature>
<evidence type="ECO:0000256" key="1">
    <source>
        <dbReference type="SAM" id="Coils"/>
    </source>
</evidence>
<feature type="compositionally biased region" description="Polar residues" evidence="2">
    <location>
        <begin position="282"/>
        <end position="291"/>
    </location>
</feature>
<feature type="compositionally biased region" description="Polar residues" evidence="2">
    <location>
        <begin position="58"/>
        <end position="67"/>
    </location>
</feature>
<feature type="coiled-coil region" evidence="1">
    <location>
        <begin position="97"/>
        <end position="150"/>
    </location>
</feature>
<sequence length="511" mass="57378">GRRLFTARPCCCSSAEVIGREGETCSTSSPAMNDSIRMIFCWHRTIDRSPRKLRMRTVQNGRGSQILQRDPKEGVMADGDKLPGQSPTSPGSEWGSLAAMEAAMREEIRELHEQRAAAMMTEIVELQKERDLAVAKVRRLEKKVKDMEAEADKRRGGDGRAELVALLRQTLLEEQLISADLKKKLQTVKKQNVALTQQSRNETTKQSRNETQTPKNGNQEQSPSRFRRHSYDGKSASPHLPSSKPPTPSSLSPHTPGGGGQSQRYSPSVVPRRYKLAAVTNCDASTQTATETMEKTDQSDHSSADTLATPILEALTTARTDIVRLQRERDEEKKKVASELQRREELRKEGECLQLECGVLRESLAEFSRWVRGKLEGMEENMDIFRVIYSLHRSLSQEQSVLQELQKRLRQSEQKVLELEQTNRQLALTASEAEENYKSSLSQIRVLREKLSCCPPHPPSLLTPPPPSHTHSSLMKGRVFSSPQLLPRNSSPLTTHTPSSHASHTQHDMIA</sequence>
<dbReference type="Proteomes" id="UP001174909">
    <property type="component" value="Unassembled WGS sequence"/>
</dbReference>
<feature type="compositionally biased region" description="Low complexity" evidence="2">
    <location>
        <begin position="490"/>
        <end position="503"/>
    </location>
</feature>
<evidence type="ECO:0000256" key="2">
    <source>
        <dbReference type="SAM" id="MobiDB-lite"/>
    </source>
</evidence>
<evidence type="ECO:0000313" key="3">
    <source>
        <dbReference type="EMBL" id="CAI8025332.1"/>
    </source>
</evidence>
<feature type="compositionally biased region" description="Basic and acidic residues" evidence="2">
    <location>
        <begin position="69"/>
        <end position="81"/>
    </location>
</feature>
<protein>
    <submittedName>
        <fullName evidence="3">Uncharacterized protein</fullName>
    </submittedName>
</protein>